<keyword evidence="6 12" id="KW-0378">Hydrolase</keyword>
<dbReference type="GO" id="GO:0004722">
    <property type="term" value="F:protein serine/threonine phosphatase activity"/>
    <property type="evidence" value="ECO:0007669"/>
    <property type="project" value="UniProtKB-EC"/>
</dbReference>
<comment type="catalytic activity">
    <reaction evidence="11">
        <text>O-phospho-L-threonyl-[protein] + H2O = L-threonyl-[protein] + phosphate</text>
        <dbReference type="Rhea" id="RHEA:47004"/>
        <dbReference type="Rhea" id="RHEA-COMP:11060"/>
        <dbReference type="Rhea" id="RHEA-COMP:11605"/>
        <dbReference type="ChEBI" id="CHEBI:15377"/>
        <dbReference type="ChEBI" id="CHEBI:30013"/>
        <dbReference type="ChEBI" id="CHEBI:43474"/>
        <dbReference type="ChEBI" id="CHEBI:61977"/>
        <dbReference type="EC" id="3.1.3.16"/>
    </reaction>
</comment>
<comment type="similarity">
    <text evidence="3 12">Belongs to the PP2C family.</text>
</comment>
<dbReference type="Pfam" id="PF00481">
    <property type="entry name" value="PP2C"/>
    <property type="match status" value="1"/>
</dbReference>
<evidence type="ECO:0000313" key="14">
    <source>
        <dbReference type="Proteomes" id="UP000087766"/>
    </source>
</evidence>
<evidence type="ECO:0000259" key="13">
    <source>
        <dbReference type="PROSITE" id="PS51746"/>
    </source>
</evidence>
<dbReference type="GO" id="GO:0009737">
    <property type="term" value="P:response to abscisic acid"/>
    <property type="evidence" value="ECO:0007669"/>
    <property type="project" value="EnsemblPlants"/>
</dbReference>
<dbReference type="Gene3D" id="3.60.40.10">
    <property type="entry name" value="PPM-type phosphatase domain"/>
    <property type="match status" value="1"/>
</dbReference>
<evidence type="ECO:0000256" key="1">
    <source>
        <dbReference type="ARBA" id="ARBA00001936"/>
    </source>
</evidence>
<keyword evidence="7" id="KW-0460">Magnesium</keyword>
<dbReference type="GO" id="GO:0005634">
    <property type="term" value="C:nucleus"/>
    <property type="evidence" value="ECO:0007669"/>
    <property type="project" value="EnsemblPlants"/>
</dbReference>
<evidence type="ECO:0000256" key="8">
    <source>
        <dbReference type="ARBA" id="ARBA00022912"/>
    </source>
</evidence>
<evidence type="ECO:0000256" key="11">
    <source>
        <dbReference type="ARBA" id="ARBA00048336"/>
    </source>
</evidence>
<keyword evidence="8 12" id="KW-0904">Protein phosphatase</keyword>
<keyword evidence="14" id="KW-1185">Reference proteome</keyword>
<organism evidence="14 15">
    <name type="scientific">Vigna radiata var. radiata</name>
    <name type="common">Mung bean</name>
    <name type="synonym">Phaseolus aureus</name>
    <dbReference type="NCBI Taxonomy" id="3916"/>
    <lineage>
        <taxon>Eukaryota</taxon>
        <taxon>Viridiplantae</taxon>
        <taxon>Streptophyta</taxon>
        <taxon>Embryophyta</taxon>
        <taxon>Tracheophyta</taxon>
        <taxon>Spermatophyta</taxon>
        <taxon>Magnoliopsida</taxon>
        <taxon>eudicotyledons</taxon>
        <taxon>Gunneridae</taxon>
        <taxon>Pentapetalae</taxon>
        <taxon>rosids</taxon>
        <taxon>fabids</taxon>
        <taxon>Fabales</taxon>
        <taxon>Fabaceae</taxon>
        <taxon>Papilionoideae</taxon>
        <taxon>50 kb inversion clade</taxon>
        <taxon>NPAAA clade</taxon>
        <taxon>indigoferoid/millettioid clade</taxon>
        <taxon>Phaseoleae</taxon>
        <taxon>Vigna</taxon>
    </lineage>
</organism>
<dbReference type="SMART" id="SM00332">
    <property type="entry name" value="PP2Cc"/>
    <property type="match status" value="1"/>
</dbReference>
<dbReference type="SUPFAM" id="SSF81606">
    <property type="entry name" value="PP2C-like"/>
    <property type="match status" value="1"/>
</dbReference>
<comment type="cofactor">
    <cofactor evidence="2">
        <name>Mg(2+)</name>
        <dbReference type="ChEBI" id="CHEBI:18420"/>
    </cofactor>
</comment>
<evidence type="ECO:0000256" key="7">
    <source>
        <dbReference type="ARBA" id="ARBA00022842"/>
    </source>
</evidence>
<gene>
    <name evidence="15" type="primary">LOC106762093</name>
</gene>
<reference evidence="14" key="1">
    <citation type="journal article" date="2014" name="Nat. Commun.">
        <title>Genome sequence of mungbean and insights into evolution within Vigna species.</title>
        <authorList>
            <person name="Kang Y.J."/>
            <person name="Kim S.K."/>
            <person name="Kim M.Y."/>
            <person name="Lestari P."/>
            <person name="Kim K.H."/>
            <person name="Ha B.K."/>
            <person name="Jun T.H."/>
            <person name="Hwang W.J."/>
            <person name="Lee T."/>
            <person name="Lee J."/>
            <person name="Shim S."/>
            <person name="Yoon M.Y."/>
            <person name="Jang Y.E."/>
            <person name="Han K.S."/>
            <person name="Taeprayoon P."/>
            <person name="Yoon N."/>
            <person name="Somta P."/>
            <person name="Tanya P."/>
            <person name="Kim K.S."/>
            <person name="Gwag J.G."/>
            <person name="Moon J.K."/>
            <person name="Lee Y.H."/>
            <person name="Park B.S."/>
            <person name="Bombarely A."/>
            <person name="Doyle J.J."/>
            <person name="Jackson S.A."/>
            <person name="Schafleitner R."/>
            <person name="Srinives P."/>
            <person name="Varshney R.K."/>
            <person name="Lee S.H."/>
        </authorList>
    </citation>
    <scope>NUCLEOTIDE SEQUENCE [LARGE SCALE GENOMIC DNA]</scope>
    <source>
        <strain evidence="14">cv. VC1973A</strain>
    </source>
</reference>
<keyword evidence="9" id="KW-0464">Manganese</keyword>
<keyword evidence="5" id="KW-0479">Metal-binding</keyword>
<evidence type="ECO:0000256" key="2">
    <source>
        <dbReference type="ARBA" id="ARBA00001946"/>
    </source>
</evidence>
<dbReference type="GO" id="GO:0009414">
    <property type="term" value="P:response to water deprivation"/>
    <property type="evidence" value="ECO:0007669"/>
    <property type="project" value="EnsemblPlants"/>
</dbReference>
<sequence length="388" mass="42173">MHDLGVVMPVGMDFPPPFVVIEDKDSAFAMEDDKSGDLDNLKPIVKGKPPRHVSSLRHSVSTTRLMAVADLSLEVGVTGSKSSSEEKTEFLPIFRSGSCAERGPKQYMEDEHVCIDDLIQHIGPASTIPLPGAFYGVFDGHGGTDAAVFIRNNILKFIVEDSHFPTCVGQAITSAFLKADYAFADSSSLDISSGTTALTALVSGRTMIVANAGDCRAVLGRRGRAIEMSKDQKPDCTSERLRIEKLGGVVYDGYLNGQLSVSRALGDWHMKGPKGSACPLSSEPELQEIILTEDDEFLIMGCDGLWDVMSNQCAVTMARKELMIHNDPQRCSRELVREALKRNSCDNLTVIVICFSPDPPPRIETPPSRVRRSISAEGLNLLKGVLDC</sequence>
<dbReference type="EC" id="3.1.3.16" evidence="4"/>
<dbReference type="SMR" id="A0A1S3U5L5"/>
<dbReference type="GeneID" id="106762093"/>
<accession>A0A1S3U5L5</accession>
<dbReference type="KEGG" id="vra:106762093"/>
<dbReference type="PANTHER" id="PTHR13832">
    <property type="entry name" value="PROTEIN PHOSPHATASE 2C"/>
    <property type="match status" value="1"/>
</dbReference>
<dbReference type="AlphaFoldDB" id="A0A1S3U5L5"/>
<name>A0A1S3U5L5_VIGRR</name>
<dbReference type="Proteomes" id="UP000087766">
    <property type="component" value="Chromosome 5"/>
</dbReference>
<dbReference type="GO" id="GO:0005737">
    <property type="term" value="C:cytoplasm"/>
    <property type="evidence" value="ECO:0007669"/>
    <property type="project" value="EnsemblPlants"/>
</dbReference>
<dbReference type="CDD" id="cd00143">
    <property type="entry name" value="PP2Cc"/>
    <property type="match status" value="1"/>
</dbReference>
<proteinExistence type="inferred from homology"/>
<reference evidence="15" key="2">
    <citation type="submission" date="2025-08" db="UniProtKB">
        <authorList>
            <consortium name="RefSeq"/>
        </authorList>
    </citation>
    <scope>IDENTIFICATION</scope>
    <source>
        <tissue evidence="15">Leaf</tissue>
    </source>
</reference>
<feature type="domain" description="PPM-type phosphatase" evidence="13">
    <location>
        <begin position="95"/>
        <end position="355"/>
    </location>
</feature>
<dbReference type="SMART" id="SM00331">
    <property type="entry name" value="PP2C_SIG"/>
    <property type="match status" value="1"/>
</dbReference>
<dbReference type="GO" id="GO:0009651">
    <property type="term" value="P:response to salt stress"/>
    <property type="evidence" value="ECO:0007669"/>
    <property type="project" value="EnsemblPlants"/>
</dbReference>
<dbReference type="InterPro" id="IPR001932">
    <property type="entry name" value="PPM-type_phosphatase-like_dom"/>
</dbReference>
<dbReference type="RefSeq" id="XP_014501289.1">
    <property type="nucleotide sequence ID" value="XM_014645803.2"/>
</dbReference>
<evidence type="ECO:0000256" key="3">
    <source>
        <dbReference type="ARBA" id="ARBA00006702"/>
    </source>
</evidence>
<evidence type="ECO:0000256" key="9">
    <source>
        <dbReference type="ARBA" id="ARBA00023211"/>
    </source>
</evidence>
<dbReference type="PANTHER" id="PTHR13832:SF673">
    <property type="entry name" value="PROTEIN PHOSPHATASE 2C 27-RELATED"/>
    <property type="match status" value="1"/>
</dbReference>
<evidence type="ECO:0000256" key="4">
    <source>
        <dbReference type="ARBA" id="ARBA00013081"/>
    </source>
</evidence>
<dbReference type="FunFam" id="3.60.40.10:FF:000004">
    <property type="entry name" value="Probable protein phosphatase 2C 22"/>
    <property type="match status" value="1"/>
</dbReference>
<comment type="catalytic activity">
    <reaction evidence="10">
        <text>O-phospho-L-seryl-[protein] + H2O = L-seryl-[protein] + phosphate</text>
        <dbReference type="Rhea" id="RHEA:20629"/>
        <dbReference type="Rhea" id="RHEA-COMP:9863"/>
        <dbReference type="Rhea" id="RHEA-COMP:11604"/>
        <dbReference type="ChEBI" id="CHEBI:15377"/>
        <dbReference type="ChEBI" id="CHEBI:29999"/>
        <dbReference type="ChEBI" id="CHEBI:43474"/>
        <dbReference type="ChEBI" id="CHEBI:83421"/>
        <dbReference type="EC" id="3.1.3.16"/>
    </reaction>
</comment>
<dbReference type="InterPro" id="IPR000222">
    <property type="entry name" value="PP2C_BS"/>
</dbReference>
<dbReference type="Gramene" id="Vradi05g14570.1">
    <property type="protein sequence ID" value="Vradi05g14570.1"/>
    <property type="gene ID" value="Vradi05g14570"/>
</dbReference>
<evidence type="ECO:0000256" key="12">
    <source>
        <dbReference type="RuleBase" id="RU003465"/>
    </source>
</evidence>
<dbReference type="InterPro" id="IPR015655">
    <property type="entry name" value="PP2C"/>
</dbReference>
<dbReference type="PROSITE" id="PS01032">
    <property type="entry name" value="PPM_1"/>
    <property type="match status" value="1"/>
</dbReference>
<evidence type="ECO:0000313" key="15">
    <source>
        <dbReference type="RefSeq" id="XP_014501289.1"/>
    </source>
</evidence>
<dbReference type="OrthoDB" id="10264738at2759"/>
<comment type="cofactor">
    <cofactor evidence="1">
        <name>Mn(2+)</name>
        <dbReference type="ChEBI" id="CHEBI:29035"/>
    </cofactor>
</comment>
<dbReference type="InterPro" id="IPR036457">
    <property type="entry name" value="PPM-type-like_dom_sf"/>
</dbReference>
<dbReference type="GO" id="GO:0046872">
    <property type="term" value="F:metal ion binding"/>
    <property type="evidence" value="ECO:0007669"/>
    <property type="project" value="UniProtKB-KW"/>
</dbReference>
<dbReference type="PROSITE" id="PS51746">
    <property type="entry name" value="PPM_2"/>
    <property type="match status" value="1"/>
</dbReference>
<evidence type="ECO:0000256" key="10">
    <source>
        <dbReference type="ARBA" id="ARBA00047761"/>
    </source>
</evidence>
<protein>
    <recommendedName>
        <fullName evidence="4">protein-serine/threonine phosphatase</fullName>
        <ecNumber evidence="4">3.1.3.16</ecNumber>
    </recommendedName>
</protein>
<evidence type="ECO:0000256" key="5">
    <source>
        <dbReference type="ARBA" id="ARBA00022723"/>
    </source>
</evidence>
<evidence type="ECO:0000256" key="6">
    <source>
        <dbReference type="ARBA" id="ARBA00022801"/>
    </source>
</evidence>